<dbReference type="PANTHER" id="PTHR45655:SF13">
    <property type="entry name" value="SOLUBLE GUANYLATE CYCLASE GCY-32-RELATED"/>
    <property type="match status" value="1"/>
</dbReference>
<accession>A0ABN8E030</accession>
<evidence type="ECO:0000313" key="2">
    <source>
        <dbReference type="EMBL" id="CAH0536139.1"/>
    </source>
</evidence>
<proteinExistence type="predicted"/>
<name>A0ABN8E030_9VIBR</name>
<gene>
    <name evidence="2" type="ORF">VMF7928_00233</name>
</gene>
<dbReference type="InterPro" id="IPR038158">
    <property type="entry name" value="H-NOX_domain_sf"/>
</dbReference>
<dbReference type="PANTHER" id="PTHR45655">
    <property type="entry name" value="GUANYLATE CYCLASE SOLUBLE SUBUNIT BETA-2"/>
    <property type="match status" value="1"/>
</dbReference>
<protein>
    <recommendedName>
        <fullName evidence="1">Heme NO-binding domain-containing protein</fullName>
    </recommendedName>
</protein>
<dbReference type="Pfam" id="PF07700">
    <property type="entry name" value="HNOB"/>
    <property type="match status" value="1"/>
</dbReference>
<dbReference type="InterPro" id="IPR011644">
    <property type="entry name" value="Heme_NO-bd"/>
</dbReference>
<evidence type="ECO:0000259" key="1">
    <source>
        <dbReference type="Pfam" id="PF07700"/>
    </source>
</evidence>
<organism evidence="2 3">
    <name type="scientific">Vibrio marisflavi CECT 7928</name>
    <dbReference type="NCBI Taxonomy" id="634439"/>
    <lineage>
        <taxon>Bacteria</taxon>
        <taxon>Pseudomonadati</taxon>
        <taxon>Pseudomonadota</taxon>
        <taxon>Gammaproteobacteria</taxon>
        <taxon>Vibrionales</taxon>
        <taxon>Vibrionaceae</taxon>
        <taxon>Vibrio</taxon>
    </lineage>
</organism>
<dbReference type="RefSeq" id="WP_237359641.1">
    <property type="nucleotide sequence ID" value="NZ_CAKLDM010000001.1"/>
</dbReference>
<sequence>MKGIIFTEFLELVEAKFGIEVLENMLEMSDDTGVYTAVGSYDHKDLVNLIVSLSKLTKVAVEDLQQVFGRAVFMNLYKSLRNSAPIVDCKTTFQFLRQVENYIHIEVKKLYPDANPPKFNFLSESESTLEFDYHSARCMSHVCLGLVQGCADKLDETLDIKMTNQVDDGSHVRFNLSVV</sequence>
<dbReference type="SUPFAM" id="SSF111126">
    <property type="entry name" value="Ligand-binding domain in the NO signalling and Golgi transport"/>
    <property type="match status" value="1"/>
</dbReference>
<dbReference type="EMBL" id="CAKLDM010000001">
    <property type="protein sequence ID" value="CAH0536139.1"/>
    <property type="molecule type" value="Genomic_DNA"/>
</dbReference>
<dbReference type="Proteomes" id="UP000838748">
    <property type="component" value="Unassembled WGS sequence"/>
</dbReference>
<reference evidence="2" key="1">
    <citation type="submission" date="2021-11" db="EMBL/GenBank/DDBJ databases">
        <authorList>
            <person name="Rodrigo-Torres L."/>
            <person name="Arahal R. D."/>
            <person name="Lucena T."/>
        </authorList>
    </citation>
    <scope>NUCLEOTIDE SEQUENCE</scope>
    <source>
        <strain evidence="2">CECT 7928</strain>
    </source>
</reference>
<comment type="caution">
    <text evidence="2">The sequence shown here is derived from an EMBL/GenBank/DDBJ whole genome shotgun (WGS) entry which is preliminary data.</text>
</comment>
<keyword evidence="3" id="KW-1185">Reference proteome</keyword>
<dbReference type="InterPro" id="IPR024096">
    <property type="entry name" value="NO_sig/Golgi_transp_ligand-bd"/>
</dbReference>
<evidence type="ECO:0000313" key="3">
    <source>
        <dbReference type="Proteomes" id="UP000838748"/>
    </source>
</evidence>
<dbReference type="Gene3D" id="3.90.1520.10">
    <property type="entry name" value="H-NOX domain"/>
    <property type="match status" value="1"/>
</dbReference>
<feature type="domain" description="Heme NO-binding" evidence="1">
    <location>
        <begin position="2"/>
        <end position="161"/>
    </location>
</feature>